<evidence type="ECO:0000313" key="1">
    <source>
        <dbReference type="EMBL" id="KAG6433445.1"/>
    </source>
</evidence>
<dbReference type="Proteomes" id="UP000298416">
    <property type="component" value="Unassembled WGS sequence"/>
</dbReference>
<accession>A0A8X8YNX5</accession>
<dbReference type="Gene3D" id="3.90.550.50">
    <property type="match status" value="1"/>
</dbReference>
<dbReference type="AlphaFoldDB" id="A0A8X8YNX5"/>
<sequence length="193" mass="21293">MDGQGDRGDVQGGEVRWYVMTDDDTVLFVDNLVGVLSKYDHNKYFYVGMNSECFVCNVVHSFGMAFGGGGYALSYPLAKAVAENMDLCLKRYPFLYGSDLILQSCIADLGVSLTQEPVLGRVTAYRRASPWGLSVCRGGRSPDNVTVIRILSPSKRLDWQRDGGKRECCDVDEVDADALQVKLRDCGANEILL</sequence>
<reference evidence="1" key="2">
    <citation type="submission" date="2020-08" db="EMBL/GenBank/DDBJ databases">
        <title>Plant Genome Project.</title>
        <authorList>
            <person name="Zhang R.-G."/>
        </authorList>
    </citation>
    <scope>NUCLEOTIDE SEQUENCE</scope>
    <source>
        <strain evidence="1">Huo1</strain>
        <tissue evidence="1">Leaf</tissue>
    </source>
</reference>
<keyword evidence="2" id="KW-1185">Reference proteome</keyword>
<protein>
    <recommendedName>
        <fullName evidence="3">Beta-1,3-glucosyltransferase</fullName>
    </recommendedName>
</protein>
<name>A0A8X8YNX5_SALSN</name>
<gene>
    <name evidence="1" type="ORF">SASPL_105059</name>
</gene>
<dbReference type="EMBL" id="PNBA02000002">
    <property type="protein sequence ID" value="KAG6433445.1"/>
    <property type="molecule type" value="Genomic_DNA"/>
</dbReference>
<evidence type="ECO:0008006" key="3">
    <source>
        <dbReference type="Google" id="ProtNLM"/>
    </source>
</evidence>
<organism evidence="1">
    <name type="scientific">Salvia splendens</name>
    <name type="common">Scarlet sage</name>
    <dbReference type="NCBI Taxonomy" id="180675"/>
    <lineage>
        <taxon>Eukaryota</taxon>
        <taxon>Viridiplantae</taxon>
        <taxon>Streptophyta</taxon>
        <taxon>Embryophyta</taxon>
        <taxon>Tracheophyta</taxon>
        <taxon>Spermatophyta</taxon>
        <taxon>Magnoliopsida</taxon>
        <taxon>eudicotyledons</taxon>
        <taxon>Gunneridae</taxon>
        <taxon>Pentapetalae</taxon>
        <taxon>asterids</taxon>
        <taxon>lamiids</taxon>
        <taxon>Lamiales</taxon>
        <taxon>Lamiaceae</taxon>
        <taxon>Nepetoideae</taxon>
        <taxon>Mentheae</taxon>
        <taxon>Salviinae</taxon>
        <taxon>Salvia</taxon>
        <taxon>Salvia subgen. Calosphace</taxon>
        <taxon>core Calosphace</taxon>
    </lineage>
</organism>
<dbReference type="InterPro" id="IPR006740">
    <property type="entry name" value="DUF604"/>
</dbReference>
<proteinExistence type="predicted"/>
<dbReference type="PANTHER" id="PTHR10811">
    <property type="entry name" value="FRINGE-RELATED"/>
    <property type="match status" value="1"/>
</dbReference>
<comment type="caution">
    <text evidence="1">The sequence shown here is derived from an EMBL/GenBank/DDBJ whole genome shotgun (WGS) entry which is preliminary data.</text>
</comment>
<reference evidence="1" key="1">
    <citation type="submission" date="2018-01" db="EMBL/GenBank/DDBJ databases">
        <authorList>
            <person name="Mao J.F."/>
        </authorList>
    </citation>
    <scope>NUCLEOTIDE SEQUENCE</scope>
    <source>
        <strain evidence="1">Huo1</strain>
        <tissue evidence="1">Leaf</tissue>
    </source>
</reference>
<evidence type="ECO:0000313" key="2">
    <source>
        <dbReference type="Proteomes" id="UP000298416"/>
    </source>
</evidence>
<dbReference type="Pfam" id="PF04646">
    <property type="entry name" value="DUF604"/>
    <property type="match status" value="1"/>
</dbReference>